<dbReference type="Proteomes" id="UP000183832">
    <property type="component" value="Unassembled WGS sequence"/>
</dbReference>
<evidence type="ECO:0000256" key="1">
    <source>
        <dbReference type="SAM" id="MobiDB-lite"/>
    </source>
</evidence>
<evidence type="ECO:0000313" key="4">
    <source>
        <dbReference type="Proteomes" id="UP000183832"/>
    </source>
</evidence>
<proteinExistence type="predicted"/>
<reference evidence="3 4" key="1">
    <citation type="submission" date="2015-04" db="EMBL/GenBank/DDBJ databases">
        <authorList>
            <person name="Syromyatnikov M.Y."/>
            <person name="Popov V.N."/>
        </authorList>
    </citation>
    <scope>NUCLEOTIDE SEQUENCE [LARGE SCALE GENOMIC DNA]</scope>
</reference>
<dbReference type="SUPFAM" id="SSF48350">
    <property type="entry name" value="GTPase activation domain, GAP"/>
    <property type="match status" value="1"/>
</dbReference>
<protein>
    <submittedName>
        <fullName evidence="3">CLUMA_CG016346, isoform A</fullName>
    </submittedName>
</protein>
<accession>A0A1J1ITV5</accession>
<feature type="compositionally biased region" description="Polar residues" evidence="1">
    <location>
        <begin position="827"/>
        <end position="836"/>
    </location>
</feature>
<organism evidence="3 4">
    <name type="scientific">Clunio marinus</name>
    <dbReference type="NCBI Taxonomy" id="568069"/>
    <lineage>
        <taxon>Eukaryota</taxon>
        <taxon>Metazoa</taxon>
        <taxon>Ecdysozoa</taxon>
        <taxon>Arthropoda</taxon>
        <taxon>Hexapoda</taxon>
        <taxon>Insecta</taxon>
        <taxon>Pterygota</taxon>
        <taxon>Neoptera</taxon>
        <taxon>Endopterygota</taxon>
        <taxon>Diptera</taxon>
        <taxon>Nematocera</taxon>
        <taxon>Chironomoidea</taxon>
        <taxon>Chironomidae</taxon>
        <taxon>Clunio</taxon>
    </lineage>
</organism>
<evidence type="ECO:0000313" key="3">
    <source>
        <dbReference type="EMBL" id="CRL03020.1"/>
    </source>
</evidence>
<dbReference type="EMBL" id="CVRI01000059">
    <property type="protein sequence ID" value="CRL03020.1"/>
    <property type="molecule type" value="Genomic_DNA"/>
</dbReference>
<dbReference type="PANTHER" id="PTHR15670">
    <property type="entry name" value="RHO GTPASE ACTIVATING PROTEIN 11A"/>
    <property type="match status" value="1"/>
</dbReference>
<feature type="region of interest" description="Disordered" evidence="1">
    <location>
        <begin position="564"/>
        <end position="589"/>
    </location>
</feature>
<name>A0A1J1ITV5_9DIPT</name>
<dbReference type="Pfam" id="PF00620">
    <property type="entry name" value="RhoGAP"/>
    <property type="match status" value="1"/>
</dbReference>
<dbReference type="GO" id="GO:0005096">
    <property type="term" value="F:GTPase activator activity"/>
    <property type="evidence" value="ECO:0007669"/>
    <property type="project" value="TreeGrafter"/>
</dbReference>
<feature type="region of interest" description="Disordered" evidence="1">
    <location>
        <begin position="514"/>
        <end position="542"/>
    </location>
</feature>
<dbReference type="OrthoDB" id="410651at2759"/>
<feature type="region of interest" description="Disordered" evidence="1">
    <location>
        <begin position="758"/>
        <end position="799"/>
    </location>
</feature>
<feature type="domain" description="Rho-GAP" evidence="2">
    <location>
        <begin position="52"/>
        <end position="238"/>
    </location>
</feature>
<dbReference type="STRING" id="568069.A0A1J1ITV5"/>
<dbReference type="InterPro" id="IPR000198">
    <property type="entry name" value="RhoGAP_dom"/>
</dbReference>
<sequence length="836" mass="95092">MLISELNNRDDVLSAIIKELNGVGIKIRNERKKISNNKKRNRKIFNVSLHLMELDDGLLSNGSVTQIPKFVLMACKRIQAELETEGLFRKTGSVKQQKIIQDHLEKGGIFDKNHHVIDVANLLKTFFRQLPEPLIPPGPIQEALLRCLFHFKTYEEKCEALLMLMLLLPPISVNTLAYFLQFLEVVVKNSKLNLMTADNLVKVLTPTIMPVPLNSPPQRLNSHFKVMELLIENANLLGVVPDRMLKKENFPFTLPLTEERKKKKRRSGSLNRVFHGFRKIVGAIGSSENLDVDSNDDDPTLMTPNVTKSTKKRRLEKFDLTSNSSKKKKDLMMTLSALPEIDSPPNAKNDINKTRKSLGSHDGNQQIMSPNKRRWSIVGSKFSRNNKNSKQATVEMTNNENTEEVHTDDDYVKISKSEYEAFKDRLISIETKLTHEFNETKLDTVKAEFEENDQMNGPEKVQNKYHQTLQEIEKLEESERNTEHLARRLSRDLKIRPNVDHAIVRSPSARKIGSLRRRRDSTTRLLRNQSWHLGQTSPKPILKKSSDETISLISSTSSFYPKSNLKRAKPVQRPLPALPPSPEKQQEKIIPEKPLRNKRKSSEQFSTPLKIATVVVKPAPEIWTSATDFFDEKQINDEMIFKTPIRVRRISAAKSTCKDEVKTPMLPPRTTPAAKKFTPISATTTPKELSAFNKHFGTPLMSSEGRESIIAIRNKNAGMVAQKAKLFNGMLDIQNSAEKSVKIPRVIVNKNLENVKNMSFNEKRKIPSNSMKSPRRSPRSSPGGISKRQQLKSSPLLKTIRECSESQKVKLLRPEILNEVASPKPKSLSTTPRRPL</sequence>
<feature type="compositionally biased region" description="Low complexity" evidence="1">
    <location>
        <begin position="779"/>
        <end position="788"/>
    </location>
</feature>
<keyword evidence="4" id="KW-1185">Reference proteome</keyword>
<dbReference type="PROSITE" id="PS50238">
    <property type="entry name" value="RHOGAP"/>
    <property type="match status" value="1"/>
</dbReference>
<dbReference type="Gene3D" id="1.10.555.10">
    <property type="entry name" value="Rho GTPase activation protein"/>
    <property type="match status" value="1"/>
</dbReference>
<dbReference type="AlphaFoldDB" id="A0A1J1ITV5"/>
<feature type="compositionally biased region" description="Polar residues" evidence="1">
    <location>
        <begin position="528"/>
        <end position="538"/>
    </location>
</feature>
<gene>
    <name evidence="3" type="ORF">CLUMA_CG016346</name>
</gene>
<dbReference type="PANTHER" id="PTHR15670:SF4">
    <property type="entry name" value="RHO GTPASE-ACTIVATING PROTEIN 11A"/>
    <property type="match status" value="1"/>
</dbReference>
<dbReference type="InterPro" id="IPR042869">
    <property type="entry name" value="ARHGAP11A/B"/>
</dbReference>
<dbReference type="GO" id="GO:0007165">
    <property type="term" value="P:signal transduction"/>
    <property type="evidence" value="ECO:0007669"/>
    <property type="project" value="InterPro"/>
</dbReference>
<dbReference type="SMART" id="SM00324">
    <property type="entry name" value="RhoGAP"/>
    <property type="match status" value="1"/>
</dbReference>
<dbReference type="InterPro" id="IPR008936">
    <property type="entry name" value="Rho_GTPase_activation_prot"/>
</dbReference>
<feature type="region of interest" description="Disordered" evidence="1">
    <location>
        <begin position="814"/>
        <end position="836"/>
    </location>
</feature>
<evidence type="ECO:0000259" key="2">
    <source>
        <dbReference type="PROSITE" id="PS50238"/>
    </source>
</evidence>